<dbReference type="PANTHER" id="PTHR12546:SF33">
    <property type="entry name" value="SPERM VESICLE FUSION PROTEIN FER-1"/>
    <property type="match status" value="1"/>
</dbReference>
<comment type="subcellular location">
    <subcellularLocation>
        <location evidence="1">Membrane</location>
    </subcellularLocation>
</comment>
<evidence type="ECO:0000256" key="7">
    <source>
        <dbReference type="SAM" id="Phobius"/>
    </source>
</evidence>
<dbReference type="PROSITE" id="PS50004">
    <property type="entry name" value="C2"/>
    <property type="match status" value="3"/>
</dbReference>
<keyword evidence="2 7" id="KW-0812">Transmembrane</keyword>
<dbReference type="EMBL" id="CAJJDN010000027">
    <property type="protein sequence ID" value="CAD8071185.1"/>
    <property type="molecule type" value="Genomic_DNA"/>
</dbReference>
<name>A0A8S1LYU6_9CILI</name>
<dbReference type="GO" id="GO:0007009">
    <property type="term" value="P:plasma membrane organization"/>
    <property type="evidence" value="ECO:0007669"/>
    <property type="project" value="TreeGrafter"/>
</dbReference>
<keyword evidence="3" id="KW-0677">Repeat</keyword>
<reference evidence="9" key="1">
    <citation type="submission" date="2021-01" db="EMBL/GenBank/DDBJ databases">
        <authorList>
            <consortium name="Genoscope - CEA"/>
            <person name="William W."/>
        </authorList>
    </citation>
    <scope>NUCLEOTIDE SEQUENCE</scope>
</reference>
<organism evidence="9 10">
    <name type="scientific">Paramecium sonneborni</name>
    <dbReference type="NCBI Taxonomy" id="65129"/>
    <lineage>
        <taxon>Eukaryota</taxon>
        <taxon>Sar</taxon>
        <taxon>Alveolata</taxon>
        <taxon>Ciliophora</taxon>
        <taxon>Intramacronucleata</taxon>
        <taxon>Oligohymenophorea</taxon>
        <taxon>Peniculida</taxon>
        <taxon>Parameciidae</taxon>
        <taxon>Paramecium</taxon>
    </lineage>
</organism>
<dbReference type="InterPro" id="IPR037721">
    <property type="entry name" value="Ferlin"/>
</dbReference>
<dbReference type="Pfam" id="PF00168">
    <property type="entry name" value="C2"/>
    <property type="match status" value="3"/>
</dbReference>
<evidence type="ECO:0000313" key="9">
    <source>
        <dbReference type="EMBL" id="CAD8071185.1"/>
    </source>
</evidence>
<feature type="region of interest" description="Disordered" evidence="6">
    <location>
        <begin position="849"/>
        <end position="906"/>
    </location>
</feature>
<dbReference type="OrthoDB" id="270970at2759"/>
<feature type="domain" description="C2" evidence="8">
    <location>
        <begin position="1321"/>
        <end position="1448"/>
    </location>
</feature>
<feature type="region of interest" description="Disordered" evidence="6">
    <location>
        <begin position="1063"/>
        <end position="1092"/>
    </location>
</feature>
<dbReference type="PANTHER" id="PTHR12546">
    <property type="entry name" value="FER-1-LIKE"/>
    <property type="match status" value="1"/>
</dbReference>
<evidence type="ECO:0000256" key="3">
    <source>
        <dbReference type="ARBA" id="ARBA00022737"/>
    </source>
</evidence>
<dbReference type="InterPro" id="IPR012968">
    <property type="entry name" value="FerIin_dom"/>
</dbReference>
<evidence type="ECO:0000256" key="2">
    <source>
        <dbReference type="ARBA" id="ARBA00022692"/>
    </source>
</evidence>
<feature type="transmembrane region" description="Helical" evidence="7">
    <location>
        <begin position="1523"/>
        <end position="1545"/>
    </location>
</feature>
<evidence type="ECO:0000259" key="8">
    <source>
        <dbReference type="PROSITE" id="PS50004"/>
    </source>
</evidence>
<keyword evidence="5 7" id="KW-0472">Membrane</keyword>
<evidence type="ECO:0000256" key="5">
    <source>
        <dbReference type="ARBA" id="ARBA00023136"/>
    </source>
</evidence>
<dbReference type="InterPro" id="IPR000008">
    <property type="entry name" value="C2_dom"/>
</dbReference>
<keyword evidence="4 7" id="KW-1133">Transmembrane helix</keyword>
<keyword evidence="10" id="KW-1185">Reference proteome</keyword>
<gene>
    <name evidence="9" type="ORF">PSON_ATCC_30995.1.T0270396</name>
</gene>
<comment type="caution">
    <text evidence="9">The sequence shown here is derived from an EMBL/GenBank/DDBJ whole genome shotgun (WGS) entry which is preliminary data.</text>
</comment>
<proteinExistence type="predicted"/>
<accession>A0A8S1LYU6</accession>
<evidence type="ECO:0000256" key="1">
    <source>
        <dbReference type="ARBA" id="ARBA00004370"/>
    </source>
</evidence>
<dbReference type="SMART" id="SM00239">
    <property type="entry name" value="C2"/>
    <property type="match status" value="4"/>
</dbReference>
<feature type="domain" description="C2" evidence="8">
    <location>
        <begin position="1"/>
        <end position="119"/>
    </location>
</feature>
<evidence type="ECO:0000256" key="4">
    <source>
        <dbReference type="ARBA" id="ARBA00022989"/>
    </source>
</evidence>
<feature type="compositionally biased region" description="Low complexity" evidence="6">
    <location>
        <begin position="883"/>
        <end position="900"/>
    </location>
</feature>
<evidence type="ECO:0000256" key="6">
    <source>
        <dbReference type="SAM" id="MobiDB-lite"/>
    </source>
</evidence>
<feature type="compositionally biased region" description="Basic residues" evidence="6">
    <location>
        <begin position="1072"/>
        <end position="1086"/>
    </location>
</feature>
<dbReference type="SMART" id="SM01202">
    <property type="entry name" value="FerI"/>
    <property type="match status" value="1"/>
</dbReference>
<feature type="compositionally biased region" description="Basic and acidic residues" evidence="6">
    <location>
        <begin position="858"/>
        <end position="875"/>
    </location>
</feature>
<dbReference type="CDD" id="cd00030">
    <property type="entry name" value="C2"/>
    <property type="match status" value="1"/>
</dbReference>
<evidence type="ECO:0000313" key="10">
    <source>
        <dbReference type="Proteomes" id="UP000692954"/>
    </source>
</evidence>
<protein>
    <recommendedName>
        <fullName evidence="8">C2 domain-containing protein</fullName>
    </recommendedName>
</protein>
<dbReference type="Proteomes" id="UP000692954">
    <property type="component" value="Unassembled WGS sequence"/>
</dbReference>
<feature type="domain" description="C2" evidence="8">
    <location>
        <begin position="183"/>
        <end position="309"/>
    </location>
</feature>
<dbReference type="GO" id="GO:0016020">
    <property type="term" value="C:membrane"/>
    <property type="evidence" value="ECO:0007669"/>
    <property type="project" value="UniProtKB-SubCell"/>
</dbReference>
<sequence length="1552" mass="177705">MKNKQQQRQEYLVQVQVIEVRDLKGGDKTGACDPFVKISVGNLPPQVTTTRKAANTAVFNQSFTFTGLLMNSIEFESFEIKIEVYDLKQFGQNQLVGIYSVGISTLYRNPAHEIFNTWLPLVHPKQGLEPQGFLLASAYVISPTDRPPVHDMNENNVEEEPDEFGGVPDDQLNPEQLQARIERKNRVAVVSKPEIRGKSYQLMVNVAKAEDLALMGYPTLDSFISVRAGGTAQITSVMKNQQKPQYLSRLMFPLHFPFFNDKIVVRVWDRRTMATDTFIAMIPEVPTENDYFNINFLQSKGGTMPFRWFNLYGIPYDERPGGFQQAFLGYKKNIIGTDFMGRVLMSINLTQSEKPELLVVPLTTQREPPIDKYLLRFDTYEIQEAKDCGEKIIVKFKVGGLVFKSNEAYIKTEKKSKFKQKPQTENKEIQGITYTWGKQIQTKDEKLDLPADPQQIPDLIVSLHNEKGKRVAYLRIPYSDKDLEINRPKWYTFKSVKQTDNNDIPHSFFLVNIIFRNESTVFKIPKIIVKRDQQVYYHLYAQFYAGYDLCPDLYSEEVQANFVMKIGGQYLELDKPQPGKNPIWNKAFEKVVKIDQNLEFASNIIITFTNLKKSTSWFSNNHIGDICIPALVCKYDSEPVFTFHHIVNQGQSAGRILAAFRLKELGKNKENYSEVPTPIIPQEQFTQKWAQFPVFGVRNLKQKMKDPKLQVQVPVPFNMVDPSIQNPTYYNSESRSIIQAQLDLLANNKSWFGGGIQDPVFLTLINLKVFLPEDIKFYPQLEIQLFDSQNKSEKYICSIPLIEVAQTKDQLLIDEARAFFEQGKNFDDIKLDAGKNEDLQEDNENVIVNNDVTSQKQLDQKDTVMPKETLPKETIKQSIAPEKVSQQKQSNQSGKSSKFSTLSKQNVMTERPDLKIKSTLKNKGIQNVEVTEMTHLTLETEDIMQKRKENKEKEKKLLGMIKTYKTKYKKFDQLKLLIKREVEKLKGVEIKETNYFKGTNEVDEDEGYDYGREVLKGPYEEKLAPKIPFRRFALYRLSSTKYGLIGNPTDAVIKGDIRISDHGGTVGDNQKQSKKSKVSKTSKKKSSVRDVPDKPDDYSFNIFDEGFLQFFNQPYRLKVRLYILRCLNLAAQKQDIDAYHKMAGLQAVCSADSYPEIFIGESGHDNQDLIKHITDQDRPIENTLSPNFFRMYELDAELPTDWKMKLHIKSKGMFDSVIGSIQIDIEDRVVGEEKLKQRIAYTVFKERFETEKEALKYDDSLNAERRKGYLSGQITDLQQRIENFDKKFKVPVEYKDLKIDGRQQASQGTVEMFLEVLPIDIARDIEPAPLQAPLPQEYEVRLIIWETFEIPKVATKKVVDIMVTVAMDASATGKDAEVAKETDVHNGSDNGDGSFSYRMRFPLVIPCPFPRLKMTVYDFSPFGSNESLGEATMSLKPIIKRLSRDGKYEMPPTKIKLSHPNYPGQNRGQVLIQMKILTKQSADGQPVGDGQDEPNEDPYLVKPTEGRGLADFFKGAGFGMGNFMLYVKIFAGLFITVVVVMILFIKPGILVN</sequence>